<dbReference type="PRINTS" id="PR00120">
    <property type="entry name" value="HATPASE"/>
</dbReference>
<dbReference type="GO" id="GO:0005524">
    <property type="term" value="F:ATP binding"/>
    <property type="evidence" value="ECO:0007669"/>
    <property type="project" value="InterPro"/>
</dbReference>
<reference evidence="3" key="2">
    <citation type="journal article" date="2023" name="Int. J. Mol. Sci.">
        <title>De Novo Assembly and Annotation of 11 Diverse Shrub Willow (Salix) Genomes Reveals Novel Gene Organization in Sex-Linked Regions.</title>
        <authorList>
            <person name="Hyden B."/>
            <person name="Feng K."/>
            <person name="Yates T.B."/>
            <person name="Jawdy S."/>
            <person name="Cereghino C."/>
            <person name="Smart L.B."/>
            <person name="Muchero W."/>
        </authorList>
    </citation>
    <scope>NUCLEOTIDE SEQUENCE</scope>
    <source>
        <tissue evidence="3">Shoot tip</tissue>
    </source>
</reference>
<accession>A0A9Q0THP4</accession>
<organism evidence="3 4">
    <name type="scientific">Salix purpurea</name>
    <name type="common">Purple osier willow</name>
    <dbReference type="NCBI Taxonomy" id="77065"/>
    <lineage>
        <taxon>Eukaryota</taxon>
        <taxon>Viridiplantae</taxon>
        <taxon>Streptophyta</taxon>
        <taxon>Embryophyta</taxon>
        <taxon>Tracheophyta</taxon>
        <taxon>Spermatophyta</taxon>
        <taxon>Magnoliopsida</taxon>
        <taxon>eudicotyledons</taxon>
        <taxon>Gunneridae</taxon>
        <taxon>Pentapetalae</taxon>
        <taxon>rosids</taxon>
        <taxon>fabids</taxon>
        <taxon>Malpighiales</taxon>
        <taxon>Salicaceae</taxon>
        <taxon>Saliceae</taxon>
        <taxon>Salix</taxon>
    </lineage>
</organism>
<dbReference type="EMBL" id="JAPFFK010000015">
    <property type="protein sequence ID" value="KAJ6711827.1"/>
    <property type="molecule type" value="Genomic_DNA"/>
</dbReference>
<evidence type="ECO:0000256" key="2">
    <source>
        <dbReference type="SAM" id="Phobius"/>
    </source>
</evidence>
<dbReference type="Gene3D" id="1.20.1110.10">
    <property type="entry name" value="Calcium-transporting ATPase, transmembrane domain"/>
    <property type="match status" value="1"/>
</dbReference>
<dbReference type="Proteomes" id="UP001151532">
    <property type="component" value="Chromosome 1"/>
</dbReference>
<evidence type="ECO:0000256" key="1">
    <source>
        <dbReference type="ARBA" id="ARBA00022842"/>
    </source>
</evidence>
<feature type="transmembrane region" description="Helical" evidence="2">
    <location>
        <begin position="133"/>
        <end position="155"/>
    </location>
</feature>
<evidence type="ECO:0000313" key="4">
    <source>
        <dbReference type="Proteomes" id="UP001151532"/>
    </source>
</evidence>
<evidence type="ECO:0000313" key="3">
    <source>
        <dbReference type="EMBL" id="KAJ6711827.1"/>
    </source>
</evidence>
<dbReference type="FunFam" id="1.20.1110.10:FF:000045">
    <property type="entry name" value="ATPase 4 plasma membrane-type"/>
    <property type="match status" value="1"/>
</dbReference>
<feature type="transmembrane region" description="Helical" evidence="2">
    <location>
        <begin position="207"/>
        <end position="228"/>
    </location>
</feature>
<dbReference type="Gene3D" id="6.10.140.890">
    <property type="match status" value="1"/>
</dbReference>
<sequence length="366" mass="41380">MNMKLFQSTSSLKRQMDLLVYFPNTNMKSDSTDAARSASDIVLTEPGLSVIISAVLTSRAIFQRMKNYTIYAVSITIRIVLGFVLLALIWEYDFPPFMVLIVAILNDGTIMTISQDRVKPSPRPDSWKLEEIFATGIVIGTYLALVTVLFYWLVIDTDFFETHFNVRSISGNTEEVSSAVYLQVSIISQALIFVTRSQSWSFLERPGILLMCAFVVAQLVATIIAVYAHISFAYISGIGWGWAGVIWLYSLVFYVPLDIIKFTIRYALSGEAWNLLFDRKTAFTSKKDYGKEDREAKWVLSQRSLQGLMAADQEFNGRRSTLIAEQAKRRAEIARLGEIHTLRGHVESVVRLKNLDLNLIQTAHTV</sequence>
<dbReference type="InterPro" id="IPR001757">
    <property type="entry name" value="P_typ_ATPase"/>
</dbReference>
<dbReference type="GO" id="GO:0016887">
    <property type="term" value="F:ATP hydrolysis activity"/>
    <property type="evidence" value="ECO:0007669"/>
    <property type="project" value="InterPro"/>
</dbReference>
<feature type="transmembrane region" description="Helical" evidence="2">
    <location>
        <begin position="234"/>
        <end position="255"/>
    </location>
</feature>
<feature type="transmembrane region" description="Helical" evidence="2">
    <location>
        <begin position="68"/>
        <end position="90"/>
    </location>
</feature>
<dbReference type="PANTHER" id="PTHR42861">
    <property type="entry name" value="CALCIUM-TRANSPORTING ATPASE"/>
    <property type="match status" value="1"/>
</dbReference>
<comment type="caution">
    <text evidence="3">The sequence shown here is derived from an EMBL/GenBank/DDBJ whole genome shotgun (WGS) entry which is preliminary data.</text>
</comment>
<keyword evidence="4" id="KW-1185">Reference proteome</keyword>
<dbReference type="InterPro" id="IPR023298">
    <property type="entry name" value="ATPase_P-typ_TM_dom_sf"/>
</dbReference>
<dbReference type="GO" id="GO:0016020">
    <property type="term" value="C:membrane"/>
    <property type="evidence" value="ECO:0007669"/>
    <property type="project" value="InterPro"/>
</dbReference>
<proteinExistence type="predicted"/>
<keyword evidence="2" id="KW-1133">Transmembrane helix</keyword>
<dbReference type="AlphaFoldDB" id="A0A9Q0THP4"/>
<keyword evidence="2" id="KW-0472">Membrane</keyword>
<protein>
    <submittedName>
        <fullName evidence="3">ATPASE 10 PLASMA MEMBRANE-TYPE</fullName>
    </submittedName>
</protein>
<gene>
    <name evidence="3" type="ORF">OIU79_008116</name>
</gene>
<name>A0A9Q0THP4_SALPP</name>
<dbReference type="SUPFAM" id="SSF81665">
    <property type="entry name" value="Calcium ATPase, transmembrane domain M"/>
    <property type="match status" value="1"/>
</dbReference>
<keyword evidence="2" id="KW-0812">Transmembrane</keyword>
<reference evidence="3" key="1">
    <citation type="submission" date="2022-11" db="EMBL/GenBank/DDBJ databases">
        <authorList>
            <person name="Hyden B.L."/>
            <person name="Feng K."/>
            <person name="Yates T."/>
            <person name="Jawdy S."/>
            <person name="Smart L.B."/>
            <person name="Muchero W."/>
        </authorList>
    </citation>
    <scope>NUCLEOTIDE SEQUENCE</scope>
    <source>
        <tissue evidence="3">Shoot tip</tissue>
    </source>
</reference>
<dbReference type="OrthoDB" id="116380at2759"/>
<keyword evidence="1" id="KW-0460">Magnesium</keyword>